<dbReference type="GO" id="GO:0015232">
    <property type="term" value="F:heme transmembrane transporter activity"/>
    <property type="evidence" value="ECO:0007669"/>
    <property type="project" value="InterPro"/>
</dbReference>
<evidence type="ECO:0000256" key="3">
    <source>
        <dbReference type="ARBA" id="ARBA00022692"/>
    </source>
</evidence>
<evidence type="ECO:0000256" key="4">
    <source>
        <dbReference type="ARBA" id="ARBA00022989"/>
    </source>
</evidence>
<comment type="similarity">
    <text evidence="2">Belongs to the CcmB/CycW/HelB family.</text>
</comment>
<feature type="transmembrane region" description="Helical" evidence="6">
    <location>
        <begin position="179"/>
        <end position="204"/>
    </location>
</feature>
<keyword evidence="4 6" id="KW-1133">Transmembrane helix</keyword>
<protein>
    <recommendedName>
        <fullName evidence="9">Heme exporter protein B</fullName>
    </recommendedName>
</protein>
<evidence type="ECO:0000256" key="1">
    <source>
        <dbReference type="ARBA" id="ARBA00004141"/>
    </source>
</evidence>
<dbReference type="GO" id="GO:0017004">
    <property type="term" value="P:cytochrome complex assembly"/>
    <property type="evidence" value="ECO:0007669"/>
    <property type="project" value="InterPro"/>
</dbReference>
<evidence type="ECO:0000256" key="5">
    <source>
        <dbReference type="ARBA" id="ARBA00023136"/>
    </source>
</evidence>
<dbReference type="EMBL" id="QOVW01000090">
    <property type="protein sequence ID" value="RDB35321.1"/>
    <property type="molecule type" value="Genomic_DNA"/>
</dbReference>
<comment type="subcellular location">
    <subcellularLocation>
        <location evidence="1">Membrane</location>
        <topology evidence="1">Multi-pass membrane protein</topology>
    </subcellularLocation>
</comment>
<keyword evidence="8" id="KW-1185">Reference proteome</keyword>
<evidence type="ECO:0000256" key="6">
    <source>
        <dbReference type="SAM" id="Phobius"/>
    </source>
</evidence>
<evidence type="ECO:0000256" key="2">
    <source>
        <dbReference type="ARBA" id="ARBA00010544"/>
    </source>
</evidence>
<dbReference type="Pfam" id="PF03379">
    <property type="entry name" value="CcmB"/>
    <property type="match status" value="1"/>
</dbReference>
<evidence type="ECO:0000313" key="8">
    <source>
        <dbReference type="Proteomes" id="UP000253934"/>
    </source>
</evidence>
<dbReference type="GO" id="GO:0016020">
    <property type="term" value="C:membrane"/>
    <property type="evidence" value="ECO:0007669"/>
    <property type="project" value="UniProtKB-SubCell"/>
</dbReference>
<feature type="transmembrane region" description="Helical" evidence="6">
    <location>
        <begin position="216"/>
        <end position="240"/>
    </location>
</feature>
<comment type="caution">
    <text evidence="7">The sequence shown here is derived from an EMBL/GenBank/DDBJ whole genome shotgun (WGS) entry which is preliminary data.</text>
</comment>
<feature type="transmembrane region" description="Helical" evidence="6">
    <location>
        <begin position="37"/>
        <end position="57"/>
    </location>
</feature>
<feature type="transmembrane region" description="Helical" evidence="6">
    <location>
        <begin position="115"/>
        <end position="137"/>
    </location>
</feature>
<name>A0A369KL14_9BACT</name>
<feature type="transmembrane region" description="Helical" evidence="6">
    <location>
        <begin position="12"/>
        <end position="31"/>
    </location>
</feature>
<proteinExistence type="inferred from homology"/>
<evidence type="ECO:0000313" key="7">
    <source>
        <dbReference type="EMBL" id="RDB35321.1"/>
    </source>
</evidence>
<keyword evidence="5 6" id="KW-0472">Membrane</keyword>
<dbReference type="Proteomes" id="UP000253934">
    <property type="component" value="Unassembled WGS sequence"/>
</dbReference>
<sequence>MFKYKNSLKINIKNWVFAFLFINKLSLHSAWVNKTSWFSVFIFAITLLIIFPFGLGIEALKRSDVQIGCYWIINQFVIITSVSRMFSAEQENNALDFLLSSKTSRSAILCGKISFTSLQILSLQIPILFFWTIFYHVDEKTIFLLLKTILPVTFLFNIGSSSLGALLTCITAKSLAKEILLPLLFFPLQCGILLASVSISIQVASNSLLGTFSSEAWWTILFMYPIIFTVLGILLSKILLQEQ</sequence>
<accession>A0A369KL14</accession>
<reference evidence="7" key="1">
    <citation type="submission" date="2018-04" db="EMBL/GenBank/DDBJ databases">
        <title>Draft genome sequence of the Candidatus Spirobacillus cienkowskii, a pathogen of freshwater Daphnia species, reconstructed from hemolymph metagenomic reads.</title>
        <authorList>
            <person name="Bresciani L."/>
            <person name="Lemos L.N."/>
            <person name="Wale N."/>
            <person name="Lin J.Y."/>
            <person name="Fernandes G.R."/>
            <person name="Duffy M.A."/>
            <person name="Rodrigues J.M."/>
        </authorList>
    </citation>
    <scope>NUCLEOTIDE SEQUENCE [LARGE SCALE GENOMIC DNA]</scope>
    <source>
        <strain evidence="7">Binning01</strain>
    </source>
</reference>
<evidence type="ECO:0008006" key="9">
    <source>
        <dbReference type="Google" id="ProtNLM"/>
    </source>
</evidence>
<gene>
    <name evidence="7" type="ORF">DCC88_10775</name>
</gene>
<dbReference type="InterPro" id="IPR003544">
    <property type="entry name" value="Cyt_c_biogenesis_CcmB"/>
</dbReference>
<dbReference type="AlphaFoldDB" id="A0A369KL14"/>
<feature type="transmembrane region" description="Helical" evidence="6">
    <location>
        <begin position="149"/>
        <end position="172"/>
    </location>
</feature>
<keyword evidence="3 6" id="KW-0812">Transmembrane</keyword>
<organism evidence="7 8">
    <name type="scientific">Spirobacillus cienkowskii</name>
    <dbReference type="NCBI Taxonomy" id="495820"/>
    <lineage>
        <taxon>Bacteria</taxon>
        <taxon>Pseudomonadati</taxon>
        <taxon>Bdellovibrionota</taxon>
        <taxon>Oligoflexia</taxon>
        <taxon>Silvanigrellales</taxon>
        <taxon>Spirobacillus</taxon>
    </lineage>
</organism>